<dbReference type="EnsemblMetazoa" id="XM_783664">
    <property type="protein sequence ID" value="XP_788757"/>
    <property type="gene ID" value="LOC583770"/>
</dbReference>
<dbReference type="RefSeq" id="XP_788757.1">
    <property type="nucleotide sequence ID" value="XM_783664.1"/>
</dbReference>
<dbReference type="SMART" id="SM01381">
    <property type="entry name" value="7TM_GPCR_Srsx"/>
    <property type="match status" value="1"/>
</dbReference>
<dbReference type="PANTHER" id="PTHR45698">
    <property type="entry name" value="TRACE AMINE-ASSOCIATED RECEPTOR 19N-RELATED"/>
    <property type="match status" value="1"/>
</dbReference>
<feature type="transmembrane region" description="Helical" evidence="5">
    <location>
        <begin position="45"/>
        <end position="65"/>
    </location>
</feature>
<organism evidence="7 8">
    <name type="scientific">Strongylocentrotus purpuratus</name>
    <name type="common">Purple sea urchin</name>
    <dbReference type="NCBI Taxonomy" id="7668"/>
    <lineage>
        <taxon>Eukaryota</taxon>
        <taxon>Metazoa</taxon>
        <taxon>Echinodermata</taxon>
        <taxon>Eleutherozoa</taxon>
        <taxon>Echinozoa</taxon>
        <taxon>Echinoidea</taxon>
        <taxon>Euechinoidea</taxon>
        <taxon>Echinacea</taxon>
        <taxon>Camarodonta</taxon>
        <taxon>Echinidea</taxon>
        <taxon>Strongylocentrotidae</taxon>
        <taxon>Strongylocentrotus</taxon>
    </lineage>
</organism>
<dbReference type="KEGG" id="spu:583770"/>
<dbReference type="PRINTS" id="PR00237">
    <property type="entry name" value="GPCRRHODOPSN"/>
</dbReference>
<comment type="subcellular location">
    <subcellularLocation>
        <location evidence="1">Membrane</location>
    </subcellularLocation>
</comment>
<feature type="domain" description="G-protein coupled receptors family 1 profile" evidence="6">
    <location>
        <begin position="25"/>
        <end position="204"/>
    </location>
</feature>
<evidence type="ECO:0000313" key="7">
    <source>
        <dbReference type="EnsemblMetazoa" id="XP_788757"/>
    </source>
</evidence>
<dbReference type="PROSITE" id="PS50262">
    <property type="entry name" value="G_PROTEIN_RECEP_F1_2"/>
    <property type="match status" value="1"/>
</dbReference>
<dbReference type="InterPro" id="IPR017452">
    <property type="entry name" value="GPCR_Rhodpsn_7TM"/>
</dbReference>
<evidence type="ECO:0000313" key="8">
    <source>
        <dbReference type="Proteomes" id="UP000007110"/>
    </source>
</evidence>
<dbReference type="OMA" id="LWNSCAN"/>
<protein>
    <recommendedName>
        <fullName evidence="6">G-protein coupled receptors family 1 profile domain-containing protein</fullName>
    </recommendedName>
</protein>
<evidence type="ECO:0000256" key="2">
    <source>
        <dbReference type="ARBA" id="ARBA00022692"/>
    </source>
</evidence>
<dbReference type="SUPFAM" id="SSF81321">
    <property type="entry name" value="Family A G protein-coupled receptor-like"/>
    <property type="match status" value="1"/>
</dbReference>
<evidence type="ECO:0000256" key="3">
    <source>
        <dbReference type="ARBA" id="ARBA00022989"/>
    </source>
</evidence>
<feature type="transmembrane region" description="Helical" evidence="5">
    <location>
        <begin position="146"/>
        <end position="173"/>
    </location>
</feature>
<feature type="transmembrane region" description="Helical" evidence="5">
    <location>
        <begin position="85"/>
        <end position="108"/>
    </location>
</feature>
<reference evidence="8" key="1">
    <citation type="submission" date="2015-02" db="EMBL/GenBank/DDBJ databases">
        <title>Genome sequencing for Strongylocentrotus purpuratus.</title>
        <authorList>
            <person name="Murali S."/>
            <person name="Liu Y."/>
            <person name="Vee V."/>
            <person name="English A."/>
            <person name="Wang M."/>
            <person name="Skinner E."/>
            <person name="Han Y."/>
            <person name="Muzny D.M."/>
            <person name="Worley K.C."/>
            <person name="Gibbs R.A."/>
        </authorList>
    </citation>
    <scope>NUCLEOTIDE SEQUENCE</scope>
</reference>
<dbReference type="PANTHER" id="PTHR45698:SF1">
    <property type="entry name" value="TRACE AMINE-ASSOCIATED RECEPTOR 13C-LIKE"/>
    <property type="match status" value="1"/>
</dbReference>
<dbReference type="Proteomes" id="UP000007110">
    <property type="component" value="Unassembled WGS sequence"/>
</dbReference>
<dbReference type="InterPro" id="IPR000276">
    <property type="entry name" value="GPCR_Rhodpsn"/>
</dbReference>
<evidence type="ECO:0000256" key="4">
    <source>
        <dbReference type="ARBA" id="ARBA00023136"/>
    </source>
</evidence>
<keyword evidence="2 5" id="KW-0812">Transmembrane</keyword>
<evidence type="ECO:0000256" key="5">
    <source>
        <dbReference type="SAM" id="Phobius"/>
    </source>
</evidence>
<sequence>MTEYYLFGEDSIETAPEVWFSIFKERYIAVVYPLRCKELLSRTRIRSAIVLGWFMGVTLHFPFSFANNLDPSQQRCDWKFPSKKIKNILGVVLFVFEFLIPMIVNVTLQMLTARALHRQARLYLGADRRLDEANPSARHILAKKRVLQTVSIVVILFIVCWGPVLIGLLAFDLGILPDAYIYSNLYHVLVILGFCNSCVNQFIYAVRNPEFRKAIRELFNPKRTEAPLFDDRATKSTPRETSVV</sequence>
<keyword evidence="8" id="KW-1185">Reference proteome</keyword>
<evidence type="ECO:0000259" key="6">
    <source>
        <dbReference type="PROSITE" id="PS50262"/>
    </source>
</evidence>
<dbReference type="GO" id="GO:0016020">
    <property type="term" value="C:membrane"/>
    <property type="evidence" value="ECO:0007669"/>
    <property type="project" value="UniProtKB-SubCell"/>
</dbReference>
<name>A0A7M7RFH1_STRPU</name>
<dbReference type="InParanoid" id="A0A7M7RFH1"/>
<dbReference type="Pfam" id="PF00001">
    <property type="entry name" value="7tm_1"/>
    <property type="match status" value="1"/>
</dbReference>
<dbReference type="GeneID" id="583770"/>
<dbReference type="OrthoDB" id="2132067at2759"/>
<evidence type="ECO:0000256" key="1">
    <source>
        <dbReference type="ARBA" id="ARBA00004370"/>
    </source>
</evidence>
<dbReference type="AlphaFoldDB" id="A0A7M7RFH1"/>
<accession>A0A7M7RFH1</accession>
<proteinExistence type="predicted"/>
<feature type="transmembrane region" description="Helical" evidence="5">
    <location>
        <begin position="185"/>
        <end position="206"/>
    </location>
</feature>
<dbReference type="GO" id="GO:0004930">
    <property type="term" value="F:G protein-coupled receptor activity"/>
    <property type="evidence" value="ECO:0007669"/>
    <property type="project" value="InterPro"/>
</dbReference>
<keyword evidence="4 5" id="KW-0472">Membrane</keyword>
<dbReference type="Gene3D" id="1.20.1070.10">
    <property type="entry name" value="Rhodopsin 7-helix transmembrane proteins"/>
    <property type="match status" value="1"/>
</dbReference>
<keyword evidence="3 5" id="KW-1133">Transmembrane helix</keyword>
<reference evidence="7" key="2">
    <citation type="submission" date="2021-01" db="UniProtKB">
        <authorList>
            <consortium name="EnsemblMetazoa"/>
        </authorList>
    </citation>
    <scope>IDENTIFICATION</scope>
</reference>